<organism evidence="2 3">
    <name type="scientific">Rhipicephalus microplus</name>
    <name type="common">Cattle tick</name>
    <name type="synonym">Boophilus microplus</name>
    <dbReference type="NCBI Taxonomy" id="6941"/>
    <lineage>
        <taxon>Eukaryota</taxon>
        <taxon>Metazoa</taxon>
        <taxon>Ecdysozoa</taxon>
        <taxon>Arthropoda</taxon>
        <taxon>Chelicerata</taxon>
        <taxon>Arachnida</taxon>
        <taxon>Acari</taxon>
        <taxon>Parasitiformes</taxon>
        <taxon>Ixodida</taxon>
        <taxon>Ixodoidea</taxon>
        <taxon>Ixodidae</taxon>
        <taxon>Rhipicephalinae</taxon>
        <taxon>Rhipicephalus</taxon>
        <taxon>Boophilus</taxon>
    </lineage>
</organism>
<name>A0A9J6DDP0_RHIMP</name>
<feature type="region of interest" description="Disordered" evidence="1">
    <location>
        <begin position="20"/>
        <end position="51"/>
    </location>
</feature>
<keyword evidence="3" id="KW-1185">Reference proteome</keyword>
<sequence>MAQHVRPEPSARYCTAVVKREHGRQNQTRSSKKPIRGVPRETEGAAAPANYGRQRVHCRAQGRVEAPCRVASACRWSLEACPVMSIGQTCRPEIGPSGYRQHCLRSLALCRPVEVVRRTQAAPNFAGSPAEGSRKSEQRILHAVSVSSITSRCRFEVNNMLTIRGSPDMVNHMHILHDLLHTKLREVLNSVAESEEDVATFVDDIVQLREKYGALKKAAAAVGESL</sequence>
<dbReference type="VEuPathDB" id="VectorBase:LOC119175892"/>
<reference evidence="2" key="1">
    <citation type="journal article" date="2020" name="Cell">
        <title>Large-Scale Comparative Analyses of Tick Genomes Elucidate Their Genetic Diversity and Vector Capacities.</title>
        <authorList>
            <consortium name="Tick Genome and Microbiome Consortium (TIGMIC)"/>
            <person name="Jia N."/>
            <person name="Wang J."/>
            <person name="Shi W."/>
            <person name="Du L."/>
            <person name="Sun Y."/>
            <person name="Zhan W."/>
            <person name="Jiang J.F."/>
            <person name="Wang Q."/>
            <person name="Zhang B."/>
            <person name="Ji P."/>
            <person name="Bell-Sakyi L."/>
            <person name="Cui X.M."/>
            <person name="Yuan T.T."/>
            <person name="Jiang B.G."/>
            <person name="Yang W.F."/>
            <person name="Lam T.T."/>
            <person name="Chang Q.C."/>
            <person name="Ding S.J."/>
            <person name="Wang X.J."/>
            <person name="Zhu J.G."/>
            <person name="Ruan X.D."/>
            <person name="Zhao L."/>
            <person name="Wei J.T."/>
            <person name="Ye R.Z."/>
            <person name="Que T.C."/>
            <person name="Du C.H."/>
            <person name="Zhou Y.H."/>
            <person name="Cheng J.X."/>
            <person name="Dai P.F."/>
            <person name="Guo W.B."/>
            <person name="Han X.H."/>
            <person name="Huang E.J."/>
            <person name="Li L.F."/>
            <person name="Wei W."/>
            <person name="Gao Y.C."/>
            <person name="Liu J.Z."/>
            <person name="Shao H.Z."/>
            <person name="Wang X."/>
            <person name="Wang C.C."/>
            <person name="Yang T.C."/>
            <person name="Huo Q.B."/>
            <person name="Li W."/>
            <person name="Chen H.Y."/>
            <person name="Chen S.E."/>
            <person name="Zhou L.G."/>
            <person name="Ni X.B."/>
            <person name="Tian J.H."/>
            <person name="Sheng Y."/>
            <person name="Liu T."/>
            <person name="Pan Y.S."/>
            <person name="Xia L.Y."/>
            <person name="Li J."/>
            <person name="Zhao F."/>
            <person name="Cao W.C."/>
        </authorList>
    </citation>
    <scope>NUCLEOTIDE SEQUENCE</scope>
    <source>
        <strain evidence="2">Rmic-2018</strain>
    </source>
</reference>
<evidence type="ECO:0000313" key="3">
    <source>
        <dbReference type="Proteomes" id="UP000821866"/>
    </source>
</evidence>
<accession>A0A9J6DDP0</accession>
<gene>
    <name evidence="2" type="ORF">HPB51_024789</name>
</gene>
<comment type="caution">
    <text evidence="2">The sequence shown here is derived from an EMBL/GenBank/DDBJ whole genome shotgun (WGS) entry which is preliminary data.</text>
</comment>
<proteinExistence type="predicted"/>
<dbReference type="AlphaFoldDB" id="A0A9J6DDP0"/>
<protein>
    <submittedName>
        <fullName evidence="2">Uncharacterized protein</fullName>
    </submittedName>
</protein>
<dbReference type="EMBL" id="JABSTU010000010">
    <property type="protein sequence ID" value="KAH8020107.1"/>
    <property type="molecule type" value="Genomic_DNA"/>
</dbReference>
<evidence type="ECO:0000313" key="2">
    <source>
        <dbReference type="EMBL" id="KAH8020107.1"/>
    </source>
</evidence>
<reference evidence="2" key="2">
    <citation type="submission" date="2021-09" db="EMBL/GenBank/DDBJ databases">
        <authorList>
            <person name="Jia N."/>
            <person name="Wang J."/>
            <person name="Shi W."/>
            <person name="Du L."/>
            <person name="Sun Y."/>
            <person name="Zhan W."/>
            <person name="Jiang J."/>
            <person name="Wang Q."/>
            <person name="Zhang B."/>
            <person name="Ji P."/>
            <person name="Sakyi L.B."/>
            <person name="Cui X."/>
            <person name="Yuan T."/>
            <person name="Jiang B."/>
            <person name="Yang W."/>
            <person name="Lam T.T.-Y."/>
            <person name="Chang Q."/>
            <person name="Ding S."/>
            <person name="Wang X."/>
            <person name="Zhu J."/>
            <person name="Ruan X."/>
            <person name="Zhao L."/>
            <person name="Wei J."/>
            <person name="Que T."/>
            <person name="Du C."/>
            <person name="Cheng J."/>
            <person name="Dai P."/>
            <person name="Han X."/>
            <person name="Huang E."/>
            <person name="Gao Y."/>
            <person name="Liu J."/>
            <person name="Shao H."/>
            <person name="Ye R."/>
            <person name="Li L."/>
            <person name="Wei W."/>
            <person name="Wang X."/>
            <person name="Wang C."/>
            <person name="Huo Q."/>
            <person name="Li W."/>
            <person name="Guo W."/>
            <person name="Chen H."/>
            <person name="Chen S."/>
            <person name="Zhou L."/>
            <person name="Zhou L."/>
            <person name="Ni X."/>
            <person name="Tian J."/>
            <person name="Zhou Y."/>
            <person name="Sheng Y."/>
            <person name="Liu T."/>
            <person name="Pan Y."/>
            <person name="Xia L."/>
            <person name="Li J."/>
            <person name="Zhao F."/>
            <person name="Cao W."/>
        </authorList>
    </citation>
    <scope>NUCLEOTIDE SEQUENCE</scope>
    <source>
        <strain evidence="2">Rmic-2018</strain>
        <tissue evidence="2">Larvae</tissue>
    </source>
</reference>
<evidence type="ECO:0000256" key="1">
    <source>
        <dbReference type="SAM" id="MobiDB-lite"/>
    </source>
</evidence>
<dbReference type="Proteomes" id="UP000821866">
    <property type="component" value="Chromosome 8"/>
</dbReference>